<evidence type="ECO:0000256" key="1">
    <source>
        <dbReference type="SAM" id="MobiDB-lite"/>
    </source>
</evidence>
<gene>
    <name evidence="2" type="ORF">RUN215_v1_240008</name>
</gene>
<proteinExistence type="predicted"/>
<dbReference type="AlphaFoldDB" id="A0A0S4WRV8"/>
<accession>A0A0S4WRV8</accession>
<dbReference type="EMBL" id="LN899820">
    <property type="protein sequence ID" value="CUV54183.1"/>
    <property type="molecule type" value="Genomic_DNA"/>
</dbReference>
<protein>
    <submittedName>
        <fullName evidence="2">Uncharacterized protein</fullName>
    </submittedName>
</protein>
<reference evidence="2" key="1">
    <citation type="submission" date="2015-10" db="EMBL/GenBank/DDBJ databases">
        <authorList>
            <person name="Gilbert D.G."/>
        </authorList>
    </citation>
    <scope>NUCLEOTIDE SEQUENCE</scope>
    <source>
        <strain evidence="2">Phyl III-seqv23</strain>
    </source>
</reference>
<name>A0A0S4WRV8_RALSL</name>
<feature type="region of interest" description="Disordered" evidence="1">
    <location>
        <begin position="1"/>
        <end position="21"/>
    </location>
</feature>
<evidence type="ECO:0000313" key="2">
    <source>
        <dbReference type="EMBL" id="CUV54183.1"/>
    </source>
</evidence>
<sequence>MPPLYGRHTLPHPASGHLIGESTARPPALRAMCCSPANACPERLGLRSEQRVTGPIATMLKPSKMTTADQIPATRNEGWGFYGTMKGRRQSLAPGDDNRLQSHRLVARGGAHLSRQFIWAAFCG</sequence>
<organism evidence="2">
    <name type="scientific">Ralstonia solanacearum</name>
    <name type="common">Pseudomonas solanacearum</name>
    <dbReference type="NCBI Taxonomy" id="305"/>
    <lineage>
        <taxon>Bacteria</taxon>
        <taxon>Pseudomonadati</taxon>
        <taxon>Pseudomonadota</taxon>
        <taxon>Betaproteobacteria</taxon>
        <taxon>Burkholderiales</taxon>
        <taxon>Burkholderiaceae</taxon>
        <taxon>Ralstonia</taxon>
        <taxon>Ralstonia solanacearum species complex</taxon>
    </lineage>
</organism>